<accession>A0A0A8L5P7</accession>
<evidence type="ECO:0000313" key="4">
    <source>
        <dbReference type="Proteomes" id="UP000031516"/>
    </source>
</evidence>
<keyword evidence="4" id="KW-1185">Reference proteome</keyword>
<evidence type="ECO:0000313" key="3">
    <source>
        <dbReference type="EMBL" id="CDO94370.1"/>
    </source>
</evidence>
<feature type="region of interest" description="Disordered" evidence="2">
    <location>
        <begin position="195"/>
        <end position="216"/>
    </location>
</feature>
<evidence type="ECO:0000256" key="2">
    <source>
        <dbReference type="SAM" id="MobiDB-lite"/>
    </source>
</evidence>
<feature type="region of interest" description="Disordered" evidence="2">
    <location>
        <begin position="122"/>
        <end position="142"/>
    </location>
</feature>
<dbReference type="EMBL" id="CCBQ010000037">
    <property type="protein sequence ID" value="CDO94370.1"/>
    <property type="molecule type" value="Genomic_DNA"/>
</dbReference>
<dbReference type="Proteomes" id="UP000031516">
    <property type="component" value="Unassembled WGS sequence"/>
</dbReference>
<proteinExistence type="predicted"/>
<keyword evidence="1" id="KW-0175">Coiled coil</keyword>
<evidence type="ECO:0000256" key="1">
    <source>
        <dbReference type="SAM" id="Coils"/>
    </source>
</evidence>
<organism evidence="3 4">
    <name type="scientific">Kluyveromyces dobzhanskii CBS 2104</name>
    <dbReference type="NCBI Taxonomy" id="1427455"/>
    <lineage>
        <taxon>Eukaryota</taxon>
        <taxon>Fungi</taxon>
        <taxon>Dikarya</taxon>
        <taxon>Ascomycota</taxon>
        <taxon>Saccharomycotina</taxon>
        <taxon>Saccharomycetes</taxon>
        <taxon>Saccharomycetales</taxon>
        <taxon>Saccharomycetaceae</taxon>
        <taxon>Kluyveromyces</taxon>
    </lineage>
</organism>
<comment type="caution">
    <text evidence="3">The sequence shown here is derived from an EMBL/GenBank/DDBJ whole genome shotgun (WGS) entry which is preliminary data.</text>
</comment>
<gene>
    <name evidence="3" type="ORF">KLDO_g2637</name>
</gene>
<feature type="compositionally biased region" description="Basic and acidic residues" evidence="2">
    <location>
        <begin position="19"/>
        <end position="42"/>
    </location>
</feature>
<protein>
    <submittedName>
        <fullName evidence="3">WGS project CCBQ000000000 data, contig 00106</fullName>
    </submittedName>
</protein>
<dbReference type="AlphaFoldDB" id="A0A0A8L5P7"/>
<feature type="compositionally biased region" description="Polar residues" evidence="2">
    <location>
        <begin position="126"/>
        <end position="142"/>
    </location>
</feature>
<feature type="coiled-coil region" evidence="1">
    <location>
        <begin position="82"/>
        <end position="116"/>
    </location>
</feature>
<feature type="compositionally biased region" description="Acidic residues" evidence="2">
    <location>
        <begin position="197"/>
        <end position="209"/>
    </location>
</feature>
<reference evidence="3 4" key="1">
    <citation type="submission" date="2014-03" db="EMBL/GenBank/DDBJ databases">
        <title>The genome of Kluyveromyces dobzhanskii.</title>
        <authorList>
            <person name="Nystedt B."/>
            <person name="Astrom S."/>
        </authorList>
    </citation>
    <scope>NUCLEOTIDE SEQUENCE [LARGE SCALE GENOMIC DNA]</scope>
    <source>
        <strain evidence="3 4">CBS 2104</strain>
    </source>
</reference>
<sequence>MSKRIVSDSTGLYKLNLLNKDRKNQDENSFEPKSDTNEHDTDGASQTISAHPPSPRKAPLKINISNSKADDQHSEKEIMTKIANVEDEILQCESRLVSLNQELKALQQELRPVINQNALDDRSEHGSVTNTSPEKSLLGSPTSKWNLFKENGSNLLKKFKDFTINDEDEQEYDDYLERNTNKGIHQFTVKTGLNYEYDSESDPGEDSDEVEHVKSL</sequence>
<dbReference type="OrthoDB" id="4061731at2759"/>
<name>A0A0A8L5P7_9SACH</name>
<feature type="region of interest" description="Disordered" evidence="2">
    <location>
        <begin position="16"/>
        <end position="61"/>
    </location>
</feature>